<dbReference type="Proteomes" id="UP000034140">
    <property type="component" value="Unassembled WGS sequence"/>
</dbReference>
<reference evidence="4 5" key="1">
    <citation type="journal article" date="2015" name="Nature">
        <title>rRNA introns, odd ribosomes, and small enigmatic genomes across a large radiation of phyla.</title>
        <authorList>
            <person name="Brown C.T."/>
            <person name="Hug L.A."/>
            <person name="Thomas B.C."/>
            <person name="Sharon I."/>
            <person name="Castelle C.J."/>
            <person name="Singh A."/>
            <person name="Wilkins M.J."/>
            <person name="Williams K.H."/>
            <person name="Banfield J.F."/>
        </authorList>
    </citation>
    <scope>NUCLEOTIDE SEQUENCE [LARGE SCALE GENOMIC DNA]</scope>
</reference>
<dbReference type="EMBL" id="LBRE01000005">
    <property type="protein sequence ID" value="KKP92763.1"/>
    <property type="molecule type" value="Genomic_DNA"/>
</dbReference>
<protein>
    <recommendedName>
        <fullName evidence="3">RRM domain-containing protein</fullName>
    </recommendedName>
</protein>
<dbReference type="InterPro" id="IPR035979">
    <property type="entry name" value="RBD_domain_sf"/>
</dbReference>
<dbReference type="PATRIC" id="fig|1619090.3.peg.145"/>
<evidence type="ECO:0000313" key="5">
    <source>
        <dbReference type="Proteomes" id="UP000034140"/>
    </source>
</evidence>
<dbReference type="SUPFAM" id="SSF54928">
    <property type="entry name" value="RNA-binding domain, RBD"/>
    <property type="match status" value="1"/>
</dbReference>
<dbReference type="InterPro" id="IPR052462">
    <property type="entry name" value="SLIRP/GR-RBP-like"/>
</dbReference>
<dbReference type="GO" id="GO:0003723">
    <property type="term" value="F:RNA binding"/>
    <property type="evidence" value="ECO:0007669"/>
    <property type="project" value="UniProtKB-KW"/>
</dbReference>
<evidence type="ECO:0000256" key="1">
    <source>
        <dbReference type="ARBA" id="ARBA00022884"/>
    </source>
</evidence>
<dbReference type="SMART" id="SM00360">
    <property type="entry name" value="RRM"/>
    <property type="match status" value="1"/>
</dbReference>
<keyword evidence="1" id="KW-0694">RNA-binding</keyword>
<accession>A0A0G0DH67</accession>
<dbReference type="Pfam" id="PF00076">
    <property type="entry name" value="RRM_1"/>
    <property type="match status" value="1"/>
</dbReference>
<proteinExistence type="predicted"/>
<dbReference type="PROSITE" id="PS50102">
    <property type="entry name" value="RRM"/>
    <property type="match status" value="1"/>
</dbReference>
<organism evidence="4 5">
    <name type="scientific">candidate division WS6 bacterium GW2011_GWC1_36_11</name>
    <dbReference type="NCBI Taxonomy" id="1619090"/>
    <lineage>
        <taxon>Bacteria</taxon>
        <taxon>Candidatus Dojkabacteria</taxon>
    </lineage>
</organism>
<evidence type="ECO:0000313" key="4">
    <source>
        <dbReference type="EMBL" id="KKP92763.1"/>
    </source>
</evidence>
<name>A0A0G0DH67_9BACT</name>
<comment type="caution">
    <text evidence="4">The sequence shown here is derived from an EMBL/GenBank/DDBJ whole genome shotgun (WGS) entry which is preliminary data.</text>
</comment>
<feature type="domain" description="RRM" evidence="3">
    <location>
        <begin position="3"/>
        <end position="81"/>
    </location>
</feature>
<dbReference type="InterPro" id="IPR012677">
    <property type="entry name" value="Nucleotide-bd_a/b_plait_sf"/>
</dbReference>
<dbReference type="AlphaFoldDB" id="A0A0G0DH67"/>
<feature type="region of interest" description="Disordered" evidence="2">
    <location>
        <begin position="72"/>
        <end position="102"/>
    </location>
</feature>
<dbReference type="Gene3D" id="3.30.70.330">
    <property type="match status" value="1"/>
</dbReference>
<feature type="compositionally biased region" description="Basic and acidic residues" evidence="2">
    <location>
        <begin position="78"/>
        <end position="102"/>
    </location>
</feature>
<dbReference type="PANTHER" id="PTHR48027">
    <property type="entry name" value="HETEROGENEOUS NUCLEAR RIBONUCLEOPROTEIN 87F-RELATED"/>
    <property type="match status" value="1"/>
</dbReference>
<evidence type="ECO:0000259" key="3">
    <source>
        <dbReference type="PROSITE" id="PS50102"/>
    </source>
</evidence>
<evidence type="ECO:0000256" key="2">
    <source>
        <dbReference type="SAM" id="MobiDB-lite"/>
    </source>
</evidence>
<dbReference type="InterPro" id="IPR000504">
    <property type="entry name" value="RRM_dom"/>
</dbReference>
<sequence length="102" mass="11573">MGNKLFVGNLSWNVDDAMLKDFFSSVGTVLEAVVIKDRIKNRSKGFGFVKMSTEEEAQRAIDELNGKELDARALNVSEAREETPRENRSFGDRDNRGGYDRR</sequence>
<gene>
    <name evidence="4" type="ORF">UR96_C0005G0002</name>
</gene>